<dbReference type="EMBL" id="LIZT01000014">
    <property type="protein sequence ID" value="KPJ50693.1"/>
    <property type="molecule type" value="Genomic_DNA"/>
</dbReference>
<evidence type="ECO:0000313" key="5">
    <source>
        <dbReference type="Proteomes" id="UP000051124"/>
    </source>
</evidence>
<evidence type="ECO:0000259" key="3">
    <source>
        <dbReference type="PROSITE" id="PS01031"/>
    </source>
</evidence>
<dbReference type="AlphaFoldDB" id="A0A0S7WKL1"/>
<gene>
    <name evidence="4" type="ORF">AMJ40_02070</name>
</gene>
<organism evidence="4 5">
    <name type="scientific">candidate division TA06 bacterium DG_26</name>
    <dbReference type="NCBI Taxonomy" id="1703771"/>
    <lineage>
        <taxon>Bacteria</taxon>
        <taxon>Bacteria division TA06</taxon>
    </lineage>
</organism>
<dbReference type="PROSITE" id="PS01031">
    <property type="entry name" value="SHSP"/>
    <property type="match status" value="1"/>
</dbReference>
<dbReference type="CDD" id="cd06464">
    <property type="entry name" value="ACD_sHsps-like"/>
    <property type="match status" value="1"/>
</dbReference>
<evidence type="ECO:0000256" key="1">
    <source>
        <dbReference type="PROSITE-ProRule" id="PRU00285"/>
    </source>
</evidence>
<name>A0A0S7WKL1_UNCT6</name>
<dbReference type="PANTHER" id="PTHR11527">
    <property type="entry name" value="HEAT-SHOCK PROTEIN 20 FAMILY MEMBER"/>
    <property type="match status" value="1"/>
</dbReference>
<protein>
    <recommendedName>
        <fullName evidence="3">SHSP domain-containing protein</fullName>
    </recommendedName>
</protein>
<dbReference type="InterPro" id="IPR008978">
    <property type="entry name" value="HSP20-like_chaperone"/>
</dbReference>
<sequence length="147" mass="16868">MEFSRLDPMREMASIREEIDRLFDSFFGRALRFRRDEEGEWTPIMDVEETADAFTIIVELPGMRKEDIELSISGDRISVSGDRKREVLKGATFHRLERSFGKFRRTVSLPSQVNADAAKAVYKDGTLILTLPKVEKATPEEITIDVK</sequence>
<accession>A0A0S7WKL1</accession>
<dbReference type="InterPro" id="IPR002068">
    <property type="entry name" value="A-crystallin/Hsp20_dom"/>
</dbReference>
<reference evidence="4 5" key="1">
    <citation type="journal article" date="2015" name="Microbiome">
        <title>Genomic resolution of linkages in carbon, nitrogen, and sulfur cycling among widespread estuary sediment bacteria.</title>
        <authorList>
            <person name="Baker B.J."/>
            <person name="Lazar C.S."/>
            <person name="Teske A.P."/>
            <person name="Dick G.J."/>
        </authorList>
    </citation>
    <scope>NUCLEOTIDE SEQUENCE [LARGE SCALE GENOMIC DNA]</scope>
    <source>
        <strain evidence="4">DG_26</strain>
    </source>
</reference>
<dbReference type="Gene3D" id="2.60.40.790">
    <property type="match status" value="1"/>
</dbReference>
<dbReference type="SUPFAM" id="SSF49764">
    <property type="entry name" value="HSP20-like chaperones"/>
    <property type="match status" value="1"/>
</dbReference>
<dbReference type="Pfam" id="PF00011">
    <property type="entry name" value="HSP20"/>
    <property type="match status" value="1"/>
</dbReference>
<feature type="domain" description="SHSP" evidence="3">
    <location>
        <begin position="35"/>
        <end position="147"/>
    </location>
</feature>
<dbReference type="Proteomes" id="UP000051124">
    <property type="component" value="Unassembled WGS sequence"/>
</dbReference>
<dbReference type="InterPro" id="IPR031107">
    <property type="entry name" value="Small_HSP"/>
</dbReference>
<proteinExistence type="inferred from homology"/>
<comment type="similarity">
    <text evidence="1 2">Belongs to the small heat shock protein (HSP20) family.</text>
</comment>
<evidence type="ECO:0000313" key="4">
    <source>
        <dbReference type="EMBL" id="KPJ50693.1"/>
    </source>
</evidence>
<comment type="caution">
    <text evidence="4">The sequence shown here is derived from an EMBL/GenBank/DDBJ whole genome shotgun (WGS) entry which is preliminary data.</text>
</comment>
<evidence type="ECO:0000256" key="2">
    <source>
        <dbReference type="RuleBase" id="RU003616"/>
    </source>
</evidence>